<proteinExistence type="inferred from homology"/>
<dbReference type="InterPro" id="IPR035987">
    <property type="entry name" value="Ribosomal_uS8_sf"/>
</dbReference>
<dbReference type="GO" id="GO:0005737">
    <property type="term" value="C:cytoplasm"/>
    <property type="evidence" value="ECO:0007669"/>
    <property type="project" value="UniProtKB-ARBA"/>
</dbReference>
<reference evidence="6 7" key="1">
    <citation type="journal article" date="2016" name="Nat. Commun.">
        <title>Thousands of microbial genomes shed light on interconnected biogeochemical processes in an aquifer system.</title>
        <authorList>
            <person name="Anantharaman K."/>
            <person name="Brown C.T."/>
            <person name="Hug L.A."/>
            <person name="Sharon I."/>
            <person name="Castelle C.J."/>
            <person name="Probst A.J."/>
            <person name="Thomas B.C."/>
            <person name="Singh A."/>
            <person name="Wilkins M.J."/>
            <person name="Karaoz U."/>
            <person name="Brodie E.L."/>
            <person name="Williams K.H."/>
            <person name="Hubbard S.S."/>
            <person name="Banfield J.F."/>
        </authorList>
    </citation>
    <scope>NUCLEOTIDE SEQUENCE [LARGE SCALE GENOMIC DNA]</scope>
</reference>
<organism evidence="6 7">
    <name type="scientific">Candidatus Berkelbacteria bacterium RIFCSPHIGHO2_12_FULL_36_9</name>
    <dbReference type="NCBI Taxonomy" id="1797469"/>
    <lineage>
        <taxon>Bacteria</taxon>
        <taxon>Candidatus Berkelbacteria</taxon>
    </lineage>
</organism>
<comment type="subunit">
    <text evidence="5">Part of the 30S ribosomal subunit. Contacts proteins S5 and S12.</text>
</comment>
<dbReference type="NCBIfam" id="NF001109">
    <property type="entry name" value="PRK00136.1"/>
    <property type="match status" value="1"/>
</dbReference>
<evidence type="ECO:0000313" key="7">
    <source>
        <dbReference type="Proteomes" id="UP000176451"/>
    </source>
</evidence>
<dbReference type="Gene3D" id="3.30.1490.10">
    <property type="match status" value="1"/>
</dbReference>
<keyword evidence="5" id="KW-0694">RNA-binding</keyword>
<evidence type="ECO:0000256" key="1">
    <source>
        <dbReference type="ARBA" id="ARBA00006471"/>
    </source>
</evidence>
<keyword evidence="5" id="KW-0699">rRNA-binding</keyword>
<gene>
    <name evidence="5" type="primary">rpsH</name>
    <name evidence="6" type="ORF">A3F08_00360</name>
</gene>
<comment type="caution">
    <text evidence="6">The sequence shown here is derived from an EMBL/GenBank/DDBJ whole genome shotgun (WGS) entry which is preliminary data.</text>
</comment>
<keyword evidence="3 5" id="KW-0687">Ribonucleoprotein</keyword>
<sequence>MDPIADMLAIIKNALNNRETEVTASASKIKSEILDILKQQKYILDFKKTSKNNKNYFLIKLKYDNKKPVISHLKRISKPGLRIYRQYKNIPRPLSGLGMVIISTPKGVMSGKEAVLKKIGGEIICEIY</sequence>
<protein>
    <recommendedName>
        <fullName evidence="4 5">Small ribosomal subunit protein uS8</fullName>
    </recommendedName>
</protein>
<accession>A0A1F5EE27</accession>
<dbReference type="Gene3D" id="3.30.1370.30">
    <property type="match status" value="1"/>
</dbReference>
<dbReference type="InterPro" id="IPR000630">
    <property type="entry name" value="Ribosomal_uS8"/>
</dbReference>
<dbReference type="PANTHER" id="PTHR11758">
    <property type="entry name" value="40S RIBOSOMAL PROTEIN S15A"/>
    <property type="match status" value="1"/>
</dbReference>
<evidence type="ECO:0000313" key="6">
    <source>
        <dbReference type="EMBL" id="OGD65464.1"/>
    </source>
</evidence>
<dbReference type="AlphaFoldDB" id="A0A1F5EE27"/>
<dbReference type="GO" id="GO:0019843">
    <property type="term" value="F:rRNA binding"/>
    <property type="evidence" value="ECO:0007669"/>
    <property type="project" value="UniProtKB-UniRule"/>
</dbReference>
<evidence type="ECO:0000256" key="2">
    <source>
        <dbReference type="ARBA" id="ARBA00022980"/>
    </source>
</evidence>
<dbReference type="FunFam" id="3.30.1490.10:FF:000001">
    <property type="entry name" value="30S ribosomal protein S8"/>
    <property type="match status" value="1"/>
</dbReference>
<keyword evidence="2 5" id="KW-0689">Ribosomal protein</keyword>
<evidence type="ECO:0000256" key="4">
    <source>
        <dbReference type="ARBA" id="ARBA00035258"/>
    </source>
</evidence>
<dbReference type="HAMAP" id="MF_01302_B">
    <property type="entry name" value="Ribosomal_uS8_B"/>
    <property type="match status" value="1"/>
</dbReference>
<comment type="similarity">
    <text evidence="1 5">Belongs to the universal ribosomal protein uS8 family.</text>
</comment>
<dbReference type="STRING" id="1797469.A3F08_00360"/>
<dbReference type="GO" id="GO:1990904">
    <property type="term" value="C:ribonucleoprotein complex"/>
    <property type="evidence" value="ECO:0007669"/>
    <property type="project" value="UniProtKB-KW"/>
</dbReference>
<dbReference type="GO" id="GO:0003735">
    <property type="term" value="F:structural constituent of ribosome"/>
    <property type="evidence" value="ECO:0007669"/>
    <property type="project" value="InterPro"/>
</dbReference>
<dbReference type="EMBL" id="MEZV01000057">
    <property type="protein sequence ID" value="OGD65464.1"/>
    <property type="molecule type" value="Genomic_DNA"/>
</dbReference>
<name>A0A1F5EE27_9BACT</name>
<dbReference type="SUPFAM" id="SSF56047">
    <property type="entry name" value="Ribosomal protein S8"/>
    <property type="match status" value="1"/>
</dbReference>
<dbReference type="GO" id="GO:0005840">
    <property type="term" value="C:ribosome"/>
    <property type="evidence" value="ECO:0007669"/>
    <property type="project" value="UniProtKB-KW"/>
</dbReference>
<dbReference type="Proteomes" id="UP000176451">
    <property type="component" value="Unassembled WGS sequence"/>
</dbReference>
<evidence type="ECO:0000256" key="3">
    <source>
        <dbReference type="ARBA" id="ARBA00023274"/>
    </source>
</evidence>
<dbReference type="GO" id="GO:0006412">
    <property type="term" value="P:translation"/>
    <property type="evidence" value="ECO:0007669"/>
    <property type="project" value="UniProtKB-UniRule"/>
</dbReference>
<dbReference type="Pfam" id="PF00410">
    <property type="entry name" value="Ribosomal_S8"/>
    <property type="match status" value="1"/>
</dbReference>
<comment type="function">
    <text evidence="5">One of the primary rRNA binding proteins, it binds directly to 16S rRNA central domain where it helps coordinate assembly of the platform of the 30S subunit.</text>
</comment>
<evidence type="ECO:0000256" key="5">
    <source>
        <dbReference type="HAMAP-Rule" id="MF_01302"/>
    </source>
</evidence>